<feature type="region of interest" description="Disordered" evidence="1">
    <location>
        <begin position="1"/>
        <end position="72"/>
    </location>
</feature>
<dbReference type="GO" id="GO:0005975">
    <property type="term" value="P:carbohydrate metabolic process"/>
    <property type="evidence" value="ECO:0007669"/>
    <property type="project" value="InterPro"/>
</dbReference>
<feature type="compositionally biased region" description="Basic and acidic residues" evidence="1">
    <location>
        <begin position="45"/>
        <end position="56"/>
    </location>
</feature>
<name>A0A5J5ITI2_9MICO</name>
<dbReference type="InterPro" id="IPR010610">
    <property type="entry name" value="EryCIII-like_C"/>
</dbReference>
<dbReference type="OrthoDB" id="6620093at2"/>
<dbReference type="FunFam" id="3.40.50.2000:FF:000072">
    <property type="entry name" value="Glycosyl transferase"/>
    <property type="match status" value="1"/>
</dbReference>
<protein>
    <submittedName>
        <fullName evidence="4">Glycosyltransferase family 1 protein</fullName>
    </submittedName>
</protein>
<evidence type="ECO:0000259" key="3">
    <source>
        <dbReference type="Pfam" id="PF06722"/>
    </source>
</evidence>
<dbReference type="GO" id="GO:0016758">
    <property type="term" value="F:hexosyltransferase activity"/>
    <property type="evidence" value="ECO:0007669"/>
    <property type="project" value="InterPro"/>
</dbReference>
<dbReference type="GO" id="GO:0033072">
    <property type="term" value="P:vancomycin biosynthetic process"/>
    <property type="evidence" value="ECO:0007669"/>
    <property type="project" value="UniProtKB-ARBA"/>
</dbReference>
<dbReference type="InterPro" id="IPR050426">
    <property type="entry name" value="Glycosyltransferase_28"/>
</dbReference>
<dbReference type="PANTHER" id="PTHR48050:SF13">
    <property type="entry name" value="STEROL 3-BETA-GLUCOSYLTRANSFERASE UGT80A2"/>
    <property type="match status" value="1"/>
</dbReference>
<dbReference type="Pfam" id="PF03033">
    <property type="entry name" value="Glyco_transf_28"/>
    <property type="match status" value="1"/>
</dbReference>
<dbReference type="InterPro" id="IPR002213">
    <property type="entry name" value="UDP_glucos_trans"/>
</dbReference>
<feature type="compositionally biased region" description="Basic residues" evidence="1">
    <location>
        <begin position="7"/>
        <end position="22"/>
    </location>
</feature>
<dbReference type="Proteomes" id="UP000327039">
    <property type="component" value="Unassembled WGS sequence"/>
</dbReference>
<comment type="caution">
    <text evidence="4">The sequence shown here is derived from an EMBL/GenBank/DDBJ whole genome shotgun (WGS) entry which is preliminary data.</text>
</comment>
<feature type="domain" description="Glycosyltransferase family 28 N-terminal" evidence="2">
    <location>
        <begin position="82"/>
        <end position="127"/>
    </location>
</feature>
<keyword evidence="4" id="KW-0808">Transferase</keyword>
<dbReference type="AlphaFoldDB" id="A0A5J5ITI2"/>
<sequence length="493" mass="53144">MVSAARAHPRRAARGGGRRSRADHRPRPLDSLHGGPRMGCRRVPRLADRAARPPRRESRRRHRSPGGESVSRSALLCSMPAVGHVGPLLVVARELQRRGWRVRMLTGARYESMVTRAGIAFHPLPPEADTLDSIGEDDRDRGLATINRGVERAFVEPAAPAAARLEELLRAEPSDVVLHDMTFLGVQTLFGRPASERPLTVMCGIGPAGFSSRDAAPYGLGITPTRPRVVNRVRNRMLGVTARAVLRPVHRALDRFLADVGAPPLDGAFFMDALSRSDLLAQFTVPGFEYPRSDAPGHLQFYGPMTEPSADRTAAPPWFADLDPSIPLVHVTQGTVANTDFHEVVLPTVTALADEPVQVAVTTGGRDVADLPDLPPNAFAASYLPYDELLERTRVLVTNGGYGGLHHAMRHGVPIVIAGDSEDKVETSARVQYAGVGINLRTGTPSADAVRVAVRRILADPRYAANARRLGDAVEASRGARGLVDDIEAALAV</sequence>
<dbReference type="Gene3D" id="3.40.50.2000">
    <property type="entry name" value="Glycogen Phosphorylase B"/>
    <property type="match status" value="2"/>
</dbReference>
<evidence type="ECO:0000259" key="2">
    <source>
        <dbReference type="Pfam" id="PF03033"/>
    </source>
</evidence>
<dbReference type="CDD" id="cd03784">
    <property type="entry name" value="GT1_Gtf-like"/>
    <property type="match status" value="1"/>
</dbReference>
<proteinExistence type="predicted"/>
<gene>
    <name evidence="4" type="ORF">F6B42_02820</name>
</gene>
<keyword evidence="5" id="KW-1185">Reference proteome</keyword>
<dbReference type="EMBL" id="VYRZ01000001">
    <property type="protein sequence ID" value="KAA9089434.1"/>
    <property type="molecule type" value="Genomic_DNA"/>
</dbReference>
<dbReference type="PANTHER" id="PTHR48050">
    <property type="entry name" value="STEROL 3-BETA-GLUCOSYLTRANSFERASE"/>
    <property type="match status" value="1"/>
</dbReference>
<organism evidence="4 5">
    <name type="scientific">Microbacterium radiodurans</name>
    <dbReference type="NCBI Taxonomy" id="661398"/>
    <lineage>
        <taxon>Bacteria</taxon>
        <taxon>Bacillati</taxon>
        <taxon>Actinomycetota</taxon>
        <taxon>Actinomycetes</taxon>
        <taxon>Micrococcales</taxon>
        <taxon>Microbacteriaceae</taxon>
        <taxon>Microbacterium</taxon>
    </lineage>
</organism>
<dbReference type="InterPro" id="IPR004276">
    <property type="entry name" value="GlycoTrans_28_N"/>
</dbReference>
<dbReference type="SUPFAM" id="SSF53756">
    <property type="entry name" value="UDP-Glycosyltransferase/glycogen phosphorylase"/>
    <property type="match status" value="1"/>
</dbReference>
<accession>A0A5J5ITI2</accession>
<dbReference type="Pfam" id="PF06722">
    <property type="entry name" value="EryCIII-like_C"/>
    <property type="match status" value="1"/>
</dbReference>
<evidence type="ECO:0000313" key="5">
    <source>
        <dbReference type="Proteomes" id="UP000327039"/>
    </source>
</evidence>
<reference evidence="5" key="1">
    <citation type="submission" date="2019-09" db="EMBL/GenBank/DDBJ databases">
        <title>Mumia zhuanghuii sp. nov. isolated from the intestinal contents of plateau pika (Ochotona curzoniae) in the Qinghai-Tibet plateau of China.</title>
        <authorList>
            <person name="Tian Z."/>
        </authorList>
    </citation>
    <scope>NUCLEOTIDE SEQUENCE [LARGE SCALE GENOMIC DNA]</scope>
    <source>
        <strain evidence="5">DSM 25564</strain>
    </source>
</reference>
<evidence type="ECO:0000256" key="1">
    <source>
        <dbReference type="SAM" id="MobiDB-lite"/>
    </source>
</evidence>
<evidence type="ECO:0000313" key="4">
    <source>
        <dbReference type="EMBL" id="KAA9089434.1"/>
    </source>
</evidence>
<dbReference type="GO" id="GO:0008194">
    <property type="term" value="F:UDP-glycosyltransferase activity"/>
    <property type="evidence" value="ECO:0007669"/>
    <property type="project" value="InterPro"/>
</dbReference>
<feature type="domain" description="Erythromycin biosynthesis protein CIII-like C-terminal" evidence="3">
    <location>
        <begin position="358"/>
        <end position="476"/>
    </location>
</feature>